<keyword evidence="5" id="KW-1185">Reference proteome</keyword>
<dbReference type="Proteomes" id="UP000671910">
    <property type="component" value="Chromosome"/>
</dbReference>
<dbReference type="EMBL" id="WPCR01000012">
    <property type="protein sequence ID" value="NHM14816.1"/>
    <property type="molecule type" value="Genomic_DNA"/>
</dbReference>
<dbReference type="Gene3D" id="3.40.50.360">
    <property type="match status" value="1"/>
</dbReference>
<reference evidence="4" key="2">
    <citation type="submission" date="2021-04" db="EMBL/GenBank/DDBJ databases">
        <title>Novel species in family Eggerthellaceae.</title>
        <authorList>
            <person name="Zhang G."/>
        </authorList>
    </citation>
    <scope>NUCLEOTIDE SEQUENCE</scope>
    <source>
        <strain evidence="4">Zg-886</strain>
    </source>
</reference>
<comment type="similarity">
    <text evidence="1">In the N-terminal section; belongs to the zinc metallo-hydrolase group 3 family.</text>
</comment>
<dbReference type="InterPro" id="IPR016440">
    <property type="entry name" value="Rubredoxin-O_OxRdtase"/>
</dbReference>
<dbReference type="PIRSF" id="PIRSF005243">
    <property type="entry name" value="ROO"/>
    <property type="match status" value="1"/>
</dbReference>
<evidence type="ECO:0000313" key="3">
    <source>
        <dbReference type="EMBL" id="NHM14816.1"/>
    </source>
</evidence>
<evidence type="ECO:0000313" key="6">
    <source>
        <dbReference type="Proteomes" id="UP000671910"/>
    </source>
</evidence>
<dbReference type="AlphaFoldDB" id="A0A9E6MRQ6"/>
<evidence type="ECO:0000259" key="2">
    <source>
        <dbReference type="PROSITE" id="PS50902"/>
    </source>
</evidence>
<dbReference type="GO" id="GO:0016491">
    <property type="term" value="F:oxidoreductase activity"/>
    <property type="evidence" value="ECO:0007669"/>
    <property type="project" value="InterPro"/>
</dbReference>
<dbReference type="SUPFAM" id="SSF52218">
    <property type="entry name" value="Flavoproteins"/>
    <property type="match status" value="1"/>
</dbReference>
<proteinExistence type="inferred from homology"/>
<feature type="domain" description="Flavodoxin-like" evidence="2">
    <location>
        <begin position="251"/>
        <end position="408"/>
    </location>
</feature>
<evidence type="ECO:0000313" key="4">
    <source>
        <dbReference type="EMBL" id="QTU84777.1"/>
    </source>
</evidence>
<accession>A0A9E6MRQ6</accession>
<gene>
    <name evidence="3" type="ORF">GMI68_08625</name>
    <name evidence="4" type="ORF">J7S26_02310</name>
</gene>
<evidence type="ECO:0000313" key="5">
    <source>
        <dbReference type="Proteomes" id="UP000636394"/>
    </source>
</evidence>
<dbReference type="Gene3D" id="3.60.15.10">
    <property type="entry name" value="Ribonuclease Z/Hydroxyacylglutathione hydrolase-like"/>
    <property type="match status" value="1"/>
</dbReference>
<organism evidence="4 6">
    <name type="scientific">Xiamenia xianingshaonis</name>
    <dbReference type="NCBI Taxonomy" id="2682776"/>
    <lineage>
        <taxon>Bacteria</taxon>
        <taxon>Bacillati</taxon>
        <taxon>Actinomycetota</taxon>
        <taxon>Coriobacteriia</taxon>
        <taxon>Eggerthellales</taxon>
        <taxon>Eggerthellaceae</taxon>
        <taxon>Xiamenia</taxon>
    </lineage>
</organism>
<dbReference type="InterPro" id="IPR036866">
    <property type="entry name" value="RibonucZ/Hydroxyglut_hydro"/>
</dbReference>
<dbReference type="PROSITE" id="PS50902">
    <property type="entry name" value="FLAVODOXIN_LIKE"/>
    <property type="match status" value="1"/>
</dbReference>
<dbReference type="Proteomes" id="UP000636394">
    <property type="component" value="Unassembled WGS sequence"/>
</dbReference>
<dbReference type="InterPro" id="IPR029039">
    <property type="entry name" value="Flavoprotein-like_sf"/>
</dbReference>
<dbReference type="InterPro" id="IPR008254">
    <property type="entry name" value="Flavodoxin/NO_synth"/>
</dbReference>
<dbReference type="Pfam" id="PF00258">
    <property type="entry name" value="Flavodoxin_1"/>
    <property type="match status" value="1"/>
</dbReference>
<evidence type="ECO:0000256" key="1">
    <source>
        <dbReference type="ARBA" id="ARBA00007121"/>
    </source>
</evidence>
<dbReference type="CDD" id="cd07709">
    <property type="entry name" value="flavodiiron_proteins_MBL-fold"/>
    <property type="match status" value="1"/>
</dbReference>
<dbReference type="InterPro" id="IPR001279">
    <property type="entry name" value="Metallo-B-lactamas"/>
</dbReference>
<dbReference type="PANTHER" id="PTHR43717">
    <property type="entry name" value="ANAEROBIC NITRIC OXIDE REDUCTASE FLAVORUBREDOXIN"/>
    <property type="match status" value="1"/>
</dbReference>
<dbReference type="SMART" id="SM00849">
    <property type="entry name" value="Lactamase_B"/>
    <property type="match status" value="1"/>
</dbReference>
<reference evidence="3 5" key="1">
    <citation type="submission" date="2019-11" db="EMBL/GenBank/DDBJ databases">
        <title>Eggerthellaceae novel genus isolated from the rectal contents of marmort.</title>
        <authorList>
            <person name="Zhang G."/>
        </authorList>
    </citation>
    <scope>NUCLEOTIDE SEQUENCE [LARGE SCALE GENOMIC DNA]</scope>
    <source>
        <strain evidence="3">Zg-886</strain>
        <strain evidence="5">zg-886</strain>
    </source>
</reference>
<sequence length="408" mass="45778">MLRAIDIKPDVYWVGGIDWNERNFHGYTTQRGSTYNAYLIVDEHVTLIDTCKGPFADEMIERIAGIIDPARIEYVVSNHVEQDHSGAIPRIMQEAPNATIVTSDPWGERGLRAHYGDDYAYLPVKSGDTLSIGKRTLTFTHAMMVHWPDNMATYSDVDRILFSNDAFGQHFASSKHFDDEVGRDEVLQQAKKYYANIVMPYSKHVRRLLDALADTEIDLVAPAHGIIWRSYIADIMAAYETWASLEPDDYAIVVYDSMWHATEAMALQLVEAFIEEGIPARLFDLKANHVSDIMTEVLSARYIAVGSPSLNNGMMPTVASFLCYLKGLSPRARIGIPFGSYGWKASGPDEVCKGLEACGFELPFGTLTHQWAENEEGLAELDRKFLQKLREVRGERPVAQDDANVTEG</sequence>
<dbReference type="GO" id="GO:0009055">
    <property type="term" value="F:electron transfer activity"/>
    <property type="evidence" value="ECO:0007669"/>
    <property type="project" value="InterPro"/>
</dbReference>
<dbReference type="Pfam" id="PF19583">
    <property type="entry name" value="ODP"/>
    <property type="match status" value="1"/>
</dbReference>
<dbReference type="InterPro" id="IPR045761">
    <property type="entry name" value="ODP_dom"/>
</dbReference>
<dbReference type="EMBL" id="CP072829">
    <property type="protein sequence ID" value="QTU84777.1"/>
    <property type="molecule type" value="Genomic_DNA"/>
</dbReference>
<dbReference type="KEGG" id="ebz:J7S26_02310"/>
<dbReference type="GO" id="GO:0010181">
    <property type="term" value="F:FMN binding"/>
    <property type="evidence" value="ECO:0007669"/>
    <property type="project" value="InterPro"/>
</dbReference>
<dbReference type="PANTHER" id="PTHR43717:SF1">
    <property type="entry name" value="ANAEROBIC NITRIC OXIDE REDUCTASE FLAVORUBREDOXIN"/>
    <property type="match status" value="1"/>
</dbReference>
<dbReference type="SUPFAM" id="SSF56281">
    <property type="entry name" value="Metallo-hydrolase/oxidoreductase"/>
    <property type="match status" value="1"/>
</dbReference>
<protein>
    <submittedName>
        <fullName evidence="4">FprA family A-type flavoprotein</fullName>
    </submittedName>
    <submittedName>
        <fullName evidence="3">MBL fold metallo-hydrolase</fullName>
    </submittedName>
</protein>
<dbReference type="RefSeq" id="WP_166340234.1">
    <property type="nucleotide sequence ID" value="NZ_CP072829.1"/>
</dbReference>
<dbReference type="GO" id="GO:0046872">
    <property type="term" value="F:metal ion binding"/>
    <property type="evidence" value="ECO:0007669"/>
    <property type="project" value="InterPro"/>
</dbReference>
<name>A0A9E6MRQ6_9ACTN</name>